<evidence type="ECO:0000313" key="2">
    <source>
        <dbReference type="Proteomes" id="UP000191691"/>
    </source>
</evidence>
<protein>
    <submittedName>
        <fullName evidence="1">Uncharacterized protein</fullName>
    </submittedName>
</protein>
<sequence>MVKEAGDKVRGNIYRILVPGPMANQNYLFGPETVMRKLVKGVLLAVGKDLSLASAKMPKALCLDDYQINSLGHFVAEIERKVRAPHATDLVTFPTFLVLHGVERECCLLQHS</sequence>
<dbReference type="EMBL" id="MOOB01000073">
    <property type="protein sequence ID" value="OQE75591.1"/>
    <property type="molecule type" value="Genomic_DNA"/>
</dbReference>
<reference evidence="2" key="1">
    <citation type="journal article" date="2017" name="Nat. Microbiol.">
        <title>Global analysis of biosynthetic gene clusters reveals vast potential of secondary metabolite production in Penicillium species.</title>
        <authorList>
            <person name="Nielsen J.C."/>
            <person name="Grijseels S."/>
            <person name="Prigent S."/>
            <person name="Ji B."/>
            <person name="Dainat J."/>
            <person name="Nielsen K.F."/>
            <person name="Frisvad J.C."/>
            <person name="Workman M."/>
            <person name="Nielsen J."/>
        </authorList>
    </citation>
    <scope>NUCLEOTIDE SEQUENCE [LARGE SCALE GENOMIC DNA]</scope>
    <source>
        <strain evidence="2">IBT 13039</strain>
    </source>
</reference>
<keyword evidence="2" id="KW-1185">Reference proteome</keyword>
<proteinExistence type="predicted"/>
<name>A0A1V6XKH4_PENNA</name>
<evidence type="ECO:0000313" key="1">
    <source>
        <dbReference type="EMBL" id="OQE75591.1"/>
    </source>
</evidence>
<gene>
    <name evidence="1" type="ORF">PENNAL_c0073G08756</name>
</gene>
<dbReference type="AlphaFoldDB" id="A0A1V6XKH4"/>
<dbReference type="Proteomes" id="UP000191691">
    <property type="component" value="Unassembled WGS sequence"/>
</dbReference>
<accession>A0A1V6XKH4</accession>
<organism evidence="1 2">
    <name type="scientific">Penicillium nalgiovense</name>
    <dbReference type="NCBI Taxonomy" id="60175"/>
    <lineage>
        <taxon>Eukaryota</taxon>
        <taxon>Fungi</taxon>
        <taxon>Dikarya</taxon>
        <taxon>Ascomycota</taxon>
        <taxon>Pezizomycotina</taxon>
        <taxon>Eurotiomycetes</taxon>
        <taxon>Eurotiomycetidae</taxon>
        <taxon>Eurotiales</taxon>
        <taxon>Aspergillaceae</taxon>
        <taxon>Penicillium</taxon>
    </lineage>
</organism>
<comment type="caution">
    <text evidence="1">The sequence shown here is derived from an EMBL/GenBank/DDBJ whole genome shotgun (WGS) entry which is preliminary data.</text>
</comment>